<name>A0A0C1U3J2_9CLOT</name>
<dbReference type="InterPro" id="IPR049238">
    <property type="entry name" value="DUF6873"/>
</dbReference>
<organism evidence="2 3">
    <name type="scientific">Clostridium argentinense CDC 2741</name>
    <dbReference type="NCBI Taxonomy" id="1418104"/>
    <lineage>
        <taxon>Bacteria</taxon>
        <taxon>Bacillati</taxon>
        <taxon>Bacillota</taxon>
        <taxon>Clostridia</taxon>
        <taxon>Eubacteriales</taxon>
        <taxon>Clostridiaceae</taxon>
        <taxon>Clostridium</taxon>
    </lineage>
</organism>
<reference evidence="2 3" key="1">
    <citation type="journal article" date="2015" name="Infect. Genet. Evol.">
        <title>Genomic sequences of six botulinum neurotoxin-producing strains representing three clostridial species illustrate the mobility and diversity of botulinum neurotoxin genes.</title>
        <authorList>
            <person name="Smith T.J."/>
            <person name="Hill K.K."/>
            <person name="Xie G."/>
            <person name="Foley B.T."/>
            <person name="Williamson C.H."/>
            <person name="Foster J.T."/>
            <person name="Johnson S.L."/>
            <person name="Chertkov O."/>
            <person name="Teshima H."/>
            <person name="Gibbons H.S."/>
            <person name="Johnsky L.A."/>
            <person name="Karavis M.A."/>
            <person name="Smith L.A."/>
        </authorList>
    </citation>
    <scope>NUCLEOTIDE SEQUENCE [LARGE SCALE GENOMIC DNA]</scope>
    <source>
        <strain evidence="2 3">CDC 2741</strain>
    </source>
</reference>
<dbReference type="EMBL" id="AYSO01000014">
    <property type="protein sequence ID" value="KIE47394.1"/>
    <property type="molecule type" value="Genomic_DNA"/>
</dbReference>
<proteinExistence type="predicted"/>
<dbReference type="STRING" id="29341.RSJ17_07965"/>
<evidence type="ECO:0000313" key="2">
    <source>
        <dbReference type="EMBL" id="KIE47394.1"/>
    </source>
</evidence>
<evidence type="ECO:0000313" key="3">
    <source>
        <dbReference type="Proteomes" id="UP000031366"/>
    </source>
</evidence>
<feature type="domain" description="DUF6873" evidence="1">
    <location>
        <begin position="5"/>
        <end position="231"/>
    </location>
</feature>
<accession>A0A0C1U3J2</accession>
<protein>
    <recommendedName>
        <fullName evidence="1">DUF6873 domain-containing protein</fullName>
    </recommendedName>
</protein>
<keyword evidence="3" id="KW-1185">Reference proteome</keyword>
<gene>
    <name evidence="2" type="ORF">U732_2851</name>
</gene>
<dbReference type="OrthoDB" id="1753686at2"/>
<dbReference type="RefSeq" id="WP_039631135.1">
    <property type="nucleotide sequence ID" value="NZ_AYSO01000014.1"/>
</dbReference>
<evidence type="ECO:0000259" key="1">
    <source>
        <dbReference type="Pfam" id="PF21778"/>
    </source>
</evidence>
<dbReference type="AlphaFoldDB" id="A0A0C1U3J2"/>
<dbReference type="Pfam" id="PF21778">
    <property type="entry name" value="DUF6873"/>
    <property type="match status" value="1"/>
</dbReference>
<dbReference type="Proteomes" id="UP000031366">
    <property type="component" value="Unassembled WGS sequence"/>
</dbReference>
<comment type="caution">
    <text evidence="2">The sequence shown here is derived from an EMBL/GenBank/DDBJ whole genome shotgun (WGS) entry which is preliminary data.</text>
</comment>
<sequence length="235" mass="26643">MKLAIVDFRISNSEIKALQTLGCKVLKCPPSAKLYDAVCGHPDMLIHTISKSTLMTHLSMDKIFINLLQNDFNFDVIFSKSELNEKYPYDITLNAVNLKKYFIHNIKYTDEFLLKYMTDKILIDVKQGYTKCSTAIVNDNAIITSDKSIARALKETDIDVLLLPPGDIELPGLNYGFIGGSCGLLDEKYLVFYGSLKNYKYGSEVLAFLDKYNITPIYLSDRNLIDRGSIFFLDV</sequence>